<protein>
    <recommendedName>
        <fullName evidence="3">shikimate kinase</fullName>
        <ecNumber evidence="3">2.7.1.71</ecNumber>
    </recommendedName>
</protein>
<evidence type="ECO:0000256" key="6">
    <source>
        <dbReference type="ARBA" id="ARBA00022741"/>
    </source>
</evidence>
<evidence type="ECO:0000256" key="2">
    <source>
        <dbReference type="ARBA" id="ARBA00006997"/>
    </source>
</evidence>
<dbReference type="InterPro" id="IPR000623">
    <property type="entry name" value="Shikimate_kinase/TSH1"/>
</dbReference>
<comment type="similarity">
    <text evidence="2">Belongs to the shikimate kinase family.</text>
</comment>
<dbReference type="InterPro" id="IPR031322">
    <property type="entry name" value="Shikimate/glucono_kinase"/>
</dbReference>
<comment type="pathway">
    <text evidence="1">Metabolic intermediate biosynthesis; chorismate biosynthesis; chorismate from D-erythrose 4-phosphate and phosphoenolpyruvate: step 5/7.</text>
</comment>
<dbReference type="Gene3D" id="3.40.50.300">
    <property type="entry name" value="P-loop containing nucleotide triphosphate hydrolases"/>
    <property type="match status" value="1"/>
</dbReference>
<keyword evidence="7" id="KW-0418">Kinase</keyword>
<dbReference type="GO" id="GO:0005524">
    <property type="term" value="F:ATP binding"/>
    <property type="evidence" value="ECO:0007669"/>
    <property type="project" value="UniProtKB-KW"/>
</dbReference>
<dbReference type="Pfam" id="PF01202">
    <property type="entry name" value="SKI"/>
    <property type="match status" value="1"/>
</dbReference>
<dbReference type="HAMAP" id="MF_00109">
    <property type="entry name" value="Shikimate_kinase"/>
    <property type="match status" value="1"/>
</dbReference>
<organism evidence="11">
    <name type="scientific">freshwater metagenome</name>
    <dbReference type="NCBI Taxonomy" id="449393"/>
    <lineage>
        <taxon>unclassified sequences</taxon>
        <taxon>metagenomes</taxon>
        <taxon>ecological metagenomes</taxon>
    </lineage>
</organism>
<evidence type="ECO:0000256" key="10">
    <source>
        <dbReference type="ARBA" id="ARBA00048567"/>
    </source>
</evidence>
<dbReference type="GO" id="GO:0009073">
    <property type="term" value="P:aromatic amino acid family biosynthetic process"/>
    <property type="evidence" value="ECO:0007669"/>
    <property type="project" value="UniProtKB-KW"/>
</dbReference>
<evidence type="ECO:0000256" key="9">
    <source>
        <dbReference type="ARBA" id="ARBA00023141"/>
    </source>
</evidence>
<reference evidence="11" key="1">
    <citation type="submission" date="2020-05" db="EMBL/GenBank/DDBJ databases">
        <authorList>
            <person name="Chiriac C."/>
            <person name="Salcher M."/>
            <person name="Ghai R."/>
            <person name="Kavagutti S V."/>
        </authorList>
    </citation>
    <scope>NUCLEOTIDE SEQUENCE</scope>
</reference>
<comment type="catalytic activity">
    <reaction evidence="10">
        <text>shikimate + ATP = 3-phosphoshikimate + ADP + H(+)</text>
        <dbReference type="Rhea" id="RHEA:13121"/>
        <dbReference type="ChEBI" id="CHEBI:15378"/>
        <dbReference type="ChEBI" id="CHEBI:30616"/>
        <dbReference type="ChEBI" id="CHEBI:36208"/>
        <dbReference type="ChEBI" id="CHEBI:145989"/>
        <dbReference type="ChEBI" id="CHEBI:456216"/>
        <dbReference type="EC" id="2.7.1.71"/>
    </reaction>
</comment>
<dbReference type="InterPro" id="IPR027417">
    <property type="entry name" value="P-loop_NTPase"/>
</dbReference>
<dbReference type="EC" id="2.7.1.71" evidence="3"/>
<keyword evidence="5" id="KW-0808">Transferase</keyword>
<dbReference type="PRINTS" id="PR01100">
    <property type="entry name" value="SHIKIMTKNASE"/>
</dbReference>
<dbReference type="GO" id="GO:0005829">
    <property type="term" value="C:cytosol"/>
    <property type="evidence" value="ECO:0007669"/>
    <property type="project" value="TreeGrafter"/>
</dbReference>
<dbReference type="GO" id="GO:0004765">
    <property type="term" value="F:shikimate kinase activity"/>
    <property type="evidence" value="ECO:0007669"/>
    <property type="project" value="UniProtKB-EC"/>
</dbReference>
<dbReference type="PANTHER" id="PTHR21087">
    <property type="entry name" value="SHIKIMATE KINASE"/>
    <property type="match status" value="1"/>
</dbReference>
<evidence type="ECO:0000256" key="7">
    <source>
        <dbReference type="ARBA" id="ARBA00022777"/>
    </source>
</evidence>
<dbReference type="GO" id="GO:0008652">
    <property type="term" value="P:amino acid biosynthetic process"/>
    <property type="evidence" value="ECO:0007669"/>
    <property type="project" value="UniProtKB-KW"/>
</dbReference>
<dbReference type="PROSITE" id="PS01128">
    <property type="entry name" value="SHIKIMATE_KINASE"/>
    <property type="match status" value="1"/>
</dbReference>
<accession>A0A6J7HKB3</accession>
<evidence type="ECO:0000256" key="5">
    <source>
        <dbReference type="ARBA" id="ARBA00022679"/>
    </source>
</evidence>
<dbReference type="PANTHER" id="PTHR21087:SF16">
    <property type="entry name" value="SHIKIMATE KINASE 1, CHLOROPLASTIC"/>
    <property type="match status" value="1"/>
</dbReference>
<gene>
    <name evidence="11" type="ORF">UFOPK3720_00186</name>
</gene>
<dbReference type="InterPro" id="IPR023000">
    <property type="entry name" value="Shikimate_kinase_CS"/>
</dbReference>
<dbReference type="CDD" id="cd00464">
    <property type="entry name" value="SK"/>
    <property type="match status" value="1"/>
</dbReference>
<dbReference type="EMBL" id="CAFBNB010000020">
    <property type="protein sequence ID" value="CAB4920334.1"/>
    <property type="molecule type" value="Genomic_DNA"/>
</dbReference>
<evidence type="ECO:0000256" key="1">
    <source>
        <dbReference type="ARBA" id="ARBA00004842"/>
    </source>
</evidence>
<keyword evidence="6" id="KW-0547">Nucleotide-binding</keyword>
<dbReference type="AlphaFoldDB" id="A0A6J7HKB3"/>
<evidence type="ECO:0000256" key="4">
    <source>
        <dbReference type="ARBA" id="ARBA00022605"/>
    </source>
</evidence>
<dbReference type="UniPathway" id="UPA00053">
    <property type="reaction ID" value="UER00088"/>
</dbReference>
<sequence length="192" mass="20282">MSDSARDDGQRPLLVLVGAPGAGKSTVGRRVAERLGVSFADTDHLIEDAAGMSVSDIFVTAGEPEFRRREEEAVAEALRVQRGVLALGGGAVLSERTRALLAEHRVVWLRVSMSEAATRVGMNTARPLLLGNVRTTLSNLLEARTPLYDEVSSAVVDTSDRKIRDVIADVIALAPQPAAEGQAAGDRGGIDA</sequence>
<evidence type="ECO:0000313" key="11">
    <source>
        <dbReference type="EMBL" id="CAB4920334.1"/>
    </source>
</evidence>
<dbReference type="SUPFAM" id="SSF52540">
    <property type="entry name" value="P-loop containing nucleoside triphosphate hydrolases"/>
    <property type="match status" value="1"/>
</dbReference>
<keyword evidence="4" id="KW-0028">Amino-acid biosynthesis</keyword>
<evidence type="ECO:0000256" key="8">
    <source>
        <dbReference type="ARBA" id="ARBA00022840"/>
    </source>
</evidence>
<proteinExistence type="inferred from homology"/>
<evidence type="ECO:0000256" key="3">
    <source>
        <dbReference type="ARBA" id="ARBA00012154"/>
    </source>
</evidence>
<keyword evidence="9" id="KW-0057">Aromatic amino acid biosynthesis</keyword>
<dbReference type="GO" id="GO:0009423">
    <property type="term" value="P:chorismate biosynthetic process"/>
    <property type="evidence" value="ECO:0007669"/>
    <property type="project" value="UniProtKB-UniPathway"/>
</dbReference>
<name>A0A6J7HKB3_9ZZZZ</name>
<keyword evidence="8" id="KW-0067">ATP-binding</keyword>